<name>A0A9W6ZSH4_9STRA</name>
<evidence type="ECO:0000256" key="1">
    <source>
        <dbReference type="SAM" id="MobiDB-lite"/>
    </source>
</evidence>
<feature type="compositionally biased region" description="Basic residues" evidence="1">
    <location>
        <begin position="166"/>
        <end position="179"/>
    </location>
</feature>
<sequence length="179" mass="18900">MLTGFERWSPSLTVRISLKVSEEKFTKGRCVFSLFLTSPTYDAADPKGETIQAITLALGAYTPQQDESTAATDTGVENVGRSRPKSKPKTVKTEVKAVVKKVAPKKKASPAAKKAAPKKKASPAAKKAAPKKKVKAEAKKAAPKKKVKVEAPAVVPAAAAGAGRAGRGRTRKALSRFDC</sequence>
<evidence type="ECO:0000313" key="2">
    <source>
        <dbReference type="EMBL" id="GMH55150.1"/>
    </source>
</evidence>
<organism evidence="2 3">
    <name type="scientific">Triparma laevis f. longispina</name>
    <dbReference type="NCBI Taxonomy" id="1714387"/>
    <lineage>
        <taxon>Eukaryota</taxon>
        <taxon>Sar</taxon>
        <taxon>Stramenopiles</taxon>
        <taxon>Ochrophyta</taxon>
        <taxon>Bolidophyceae</taxon>
        <taxon>Parmales</taxon>
        <taxon>Triparmaceae</taxon>
        <taxon>Triparma</taxon>
    </lineage>
</organism>
<dbReference type="AlphaFoldDB" id="A0A9W6ZSH4"/>
<protein>
    <submittedName>
        <fullName evidence="2">Uncharacterized protein</fullName>
    </submittedName>
</protein>
<dbReference type="EMBL" id="BRXW01000441">
    <property type="protein sequence ID" value="GMH55150.1"/>
    <property type="molecule type" value="Genomic_DNA"/>
</dbReference>
<gene>
    <name evidence="2" type="ORF">TrLO_g5818</name>
</gene>
<keyword evidence="3" id="KW-1185">Reference proteome</keyword>
<feature type="region of interest" description="Disordered" evidence="1">
    <location>
        <begin position="65"/>
        <end position="179"/>
    </location>
</feature>
<reference evidence="3" key="1">
    <citation type="journal article" date="2023" name="Commun. Biol.">
        <title>Genome analysis of Parmales, the sister group of diatoms, reveals the evolutionary specialization of diatoms from phago-mixotrophs to photoautotrophs.</title>
        <authorList>
            <person name="Ban H."/>
            <person name="Sato S."/>
            <person name="Yoshikawa S."/>
            <person name="Yamada K."/>
            <person name="Nakamura Y."/>
            <person name="Ichinomiya M."/>
            <person name="Sato N."/>
            <person name="Blanc-Mathieu R."/>
            <person name="Endo H."/>
            <person name="Kuwata A."/>
            <person name="Ogata H."/>
        </authorList>
    </citation>
    <scope>NUCLEOTIDE SEQUENCE [LARGE SCALE GENOMIC DNA]</scope>
    <source>
        <strain evidence="3">NIES 3700</strain>
    </source>
</reference>
<comment type="caution">
    <text evidence="2">The sequence shown here is derived from an EMBL/GenBank/DDBJ whole genome shotgun (WGS) entry which is preliminary data.</text>
</comment>
<feature type="compositionally biased region" description="Basic residues" evidence="1">
    <location>
        <begin position="98"/>
        <end position="108"/>
    </location>
</feature>
<evidence type="ECO:0000313" key="3">
    <source>
        <dbReference type="Proteomes" id="UP001165122"/>
    </source>
</evidence>
<dbReference type="Proteomes" id="UP001165122">
    <property type="component" value="Unassembled WGS sequence"/>
</dbReference>
<accession>A0A9W6ZSH4</accession>
<proteinExistence type="predicted"/>
<feature type="compositionally biased region" description="Low complexity" evidence="1">
    <location>
        <begin position="150"/>
        <end position="162"/>
    </location>
</feature>